<proteinExistence type="inferred from homology"/>
<feature type="non-terminal residue" evidence="4">
    <location>
        <position position="261"/>
    </location>
</feature>
<feature type="compositionally biased region" description="Polar residues" evidence="3">
    <location>
        <begin position="226"/>
        <end position="244"/>
    </location>
</feature>
<accession>A0A967BA20</accession>
<dbReference type="PANTHER" id="PTHR37944">
    <property type="entry name" value="PORIN B"/>
    <property type="match status" value="1"/>
</dbReference>
<dbReference type="AlphaFoldDB" id="A0A967BA20"/>
<evidence type="ECO:0000256" key="2">
    <source>
        <dbReference type="RuleBase" id="RU363072"/>
    </source>
</evidence>
<dbReference type="InterPro" id="IPR038673">
    <property type="entry name" value="OprB_sf"/>
</dbReference>
<feature type="region of interest" description="Disordered" evidence="3">
    <location>
        <begin position="222"/>
        <end position="261"/>
    </location>
</feature>
<evidence type="ECO:0000256" key="3">
    <source>
        <dbReference type="SAM" id="MobiDB-lite"/>
    </source>
</evidence>
<feature type="region of interest" description="Disordered" evidence="3">
    <location>
        <begin position="52"/>
        <end position="71"/>
    </location>
</feature>
<dbReference type="PANTHER" id="PTHR37944:SF1">
    <property type="entry name" value="PORIN B"/>
    <property type="match status" value="1"/>
</dbReference>
<sequence>MAAAEPPKADSAENKDDFDASDKLLGDPWGARSWLARHGITIDIQEVDELWGNATGGTPSQADGNAAWGGDGHGSGTGAAYDGVTMPTLQIDTEKLFGLHGGLFNVSALQIRGRSMSQDHLGVFNPASGFEADRSTRLFELWYQQSFLHDKLDIKIGQQDLDTEFLISDYGALYLNSNFGWPMAPSANLYAGGPSWPLASPAVRIRYRPTDGFTFMFAAADDNPPGNKNNSFGIQNGGNSADPTNQNTNNENGANFNMGTG</sequence>
<dbReference type="Proteomes" id="UP000597459">
    <property type="component" value="Unassembled WGS sequence"/>
</dbReference>
<evidence type="ECO:0000313" key="5">
    <source>
        <dbReference type="Proteomes" id="UP000597459"/>
    </source>
</evidence>
<dbReference type="InterPro" id="IPR007049">
    <property type="entry name" value="Carb-sel_porin_OprB"/>
</dbReference>
<organism evidence="4 5">
    <name type="scientific">Acetobacter estunensis</name>
    <dbReference type="NCBI Taxonomy" id="104097"/>
    <lineage>
        <taxon>Bacteria</taxon>
        <taxon>Pseudomonadati</taxon>
        <taxon>Pseudomonadota</taxon>
        <taxon>Alphaproteobacteria</taxon>
        <taxon>Acetobacterales</taxon>
        <taxon>Acetobacteraceae</taxon>
        <taxon>Acetobacter</taxon>
    </lineage>
</organism>
<dbReference type="GO" id="GO:0008643">
    <property type="term" value="P:carbohydrate transport"/>
    <property type="evidence" value="ECO:0007669"/>
    <property type="project" value="InterPro"/>
</dbReference>
<name>A0A967BA20_9PROT</name>
<dbReference type="Pfam" id="PF04966">
    <property type="entry name" value="OprB"/>
    <property type="match status" value="1"/>
</dbReference>
<dbReference type="GO" id="GO:0015288">
    <property type="term" value="F:porin activity"/>
    <property type="evidence" value="ECO:0007669"/>
    <property type="project" value="InterPro"/>
</dbReference>
<dbReference type="EMBL" id="WOTH01000104">
    <property type="protein sequence ID" value="NHO55455.1"/>
    <property type="molecule type" value="Genomic_DNA"/>
</dbReference>
<comment type="similarity">
    <text evidence="1 2">Belongs to the OprB family.</text>
</comment>
<keyword evidence="5" id="KW-1185">Reference proteome</keyword>
<feature type="compositionally biased region" description="Low complexity" evidence="3">
    <location>
        <begin position="245"/>
        <end position="261"/>
    </location>
</feature>
<comment type="caution">
    <text evidence="4">The sequence shown here is derived from an EMBL/GenBank/DDBJ whole genome shotgun (WGS) entry which is preliminary data.</text>
</comment>
<feature type="compositionally biased region" description="Basic and acidic residues" evidence="3">
    <location>
        <begin position="7"/>
        <end position="21"/>
    </location>
</feature>
<dbReference type="InterPro" id="IPR052932">
    <property type="entry name" value="OprB_Porin"/>
</dbReference>
<evidence type="ECO:0000313" key="4">
    <source>
        <dbReference type="EMBL" id="NHO55455.1"/>
    </source>
</evidence>
<dbReference type="GO" id="GO:0016020">
    <property type="term" value="C:membrane"/>
    <property type="evidence" value="ECO:0007669"/>
    <property type="project" value="InterPro"/>
</dbReference>
<gene>
    <name evidence="4" type="ORF">GOB87_16285</name>
</gene>
<evidence type="ECO:0000256" key="1">
    <source>
        <dbReference type="ARBA" id="ARBA00008769"/>
    </source>
</evidence>
<reference evidence="4" key="1">
    <citation type="submission" date="2019-11" db="EMBL/GenBank/DDBJ databases">
        <title>Description of new Acetobacter species.</title>
        <authorList>
            <person name="Cleenwerck I."/>
            <person name="Sombolestani A.S."/>
        </authorList>
    </citation>
    <scope>NUCLEOTIDE SEQUENCE</scope>
    <source>
        <strain evidence="4">LMG 1626</strain>
    </source>
</reference>
<protein>
    <submittedName>
        <fullName evidence="4">Carbohydrate porin</fullName>
    </submittedName>
</protein>
<dbReference type="Gene3D" id="2.40.160.180">
    <property type="entry name" value="Carbohydrate-selective porin OprB"/>
    <property type="match status" value="1"/>
</dbReference>
<feature type="region of interest" description="Disordered" evidence="3">
    <location>
        <begin position="1"/>
        <end position="21"/>
    </location>
</feature>